<organism evidence="3">
    <name type="scientific">marine metagenome</name>
    <dbReference type="NCBI Taxonomy" id="408172"/>
    <lineage>
        <taxon>unclassified sequences</taxon>
        <taxon>metagenomes</taxon>
        <taxon>ecological metagenomes</taxon>
    </lineage>
</organism>
<feature type="transmembrane region" description="Helical" evidence="1">
    <location>
        <begin position="119"/>
        <end position="139"/>
    </location>
</feature>
<reference evidence="3" key="1">
    <citation type="submission" date="2018-05" db="EMBL/GenBank/DDBJ databases">
        <authorList>
            <person name="Lanie J.A."/>
            <person name="Ng W.-L."/>
            <person name="Kazmierczak K.M."/>
            <person name="Andrzejewski T.M."/>
            <person name="Davidsen T.M."/>
            <person name="Wayne K.J."/>
            <person name="Tettelin H."/>
            <person name="Glass J.I."/>
            <person name="Rusch D."/>
            <person name="Podicherti R."/>
            <person name="Tsui H.-C.T."/>
            <person name="Winkler M.E."/>
        </authorList>
    </citation>
    <scope>NUCLEOTIDE SEQUENCE</scope>
</reference>
<sequence length="155" mass="17905">MVSISYTRISALVFLLLFIIYSYLAGEIRVFVFDENADFNARTFPKLISYLGIIFSFLTLVLSKNKDEPMAQYEWLKVFVLFVLVFTYGIIIKSIGFFIATNLFLLLSYYYLGVRNYKVLLLCSLPVVAGLQFMLHGLLDVYIRDPFLQFLGIIS</sequence>
<evidence type="ECO:0000256" key="1">
    <source>
        <dbReference type="SAM" id="Phobius"/>
    </source>
</evidence>
<name>A0A382DEA3_9ZZZZ</name>
<keyword evidence="1" id="KW-1133">Transmembrane helix</keyword>
<keyword evidence="1" id="KW-0812">Transmembrane</keyword>
<proteinExistence type="predicted"/>
<gene>
    <name evidence="3" type="ORF">METZ01_LOCUS189333</name>
</gene>
<feature type="transmembrane region" description="Helical" evidence="1">
    <location>
        <begin position="47"/>
        <end position="63"/>
    </location>
</feature>
<evidence type="ECO:0000259" key="2">
    <source>
        <dbReference type="Pfam" id="PF07331"/>
    </source>
</evidence>
<feature type="domain" description="DUF1468" evidence="2">
    <location>
        <begin position="9"/>
        <end position="142"/>
    </location>
</feature>
<keyword evidence="1" id="KW-0472">Membrane</keyword>
<dbReference type="InterPro" id="IPR009936">
    <property type="entry name" value="DUF1468"/>
</dbReference>
<accession>A0A382DEA3</accession>
<feature type="transmembrane region" description="Helical" evidence="1">
    <location>
        <begin position="75"/>
        <end position="107"/>
    </location>
</feature>
<evidence type="ECO:0000313" key="3">
    <source>
        <dbReference type="EMBL" id="SVB36479.1"/>
    </source>
</evidence>
<dbReference type="Pfam" id="PF07331">
    <property type="entry name" value="TctB"/>
    <property type="match status" value="1"/>
</dbReference>
<feature type="transmembrane region" description="Helical" evidence="1">
    <location>
        <begin position="6"/>
        <end position="26"/>
    </location>
</feature>
<dbReference type="EMBL" id="UINC01038858">
    <property type="protein sequence ID" value="SVB36479.1"/>
    <property type="molecule type" value="Genomic_DNA"/>
</dbReference>
<protein>
    <recommendedName>
        <fullName evidence="2">DUF1468 domain-containing protein</fullName>
    </recommendedName>
</protein>
<dbReference type="AlphaFoldDB" id="A0A382DEA3"/>